<dbReference type="eggNOG" id="COG3631">
    <property type="taxonomic scope" value="Bacteria"/>
</dbReference>
<dbReference type="AlphaFoldDB" id="E4RW40"/>
<dbReference type="Proteomes" id="UP000007435">
    <property type="component" value="Chromosome"/>
</dbReference>
<dbReference type="PANTHER" id="PTHR41252">
    <property type="entry name" value="BLR2505 PROTEIN"/>
    <property type="match status" value="1"/>
</dbReference>
<accession>E4RW40</accession>
<dbReference type="RefSeq" id="WP_013407238.1">
    <property type="nucleotide sequence ID" value="NC_014655.1"/>
</dbReference>
<reference key="1">
    <citation type="submission" date="2010-11" db="EMBL/GenBank/DDBJ databases">
        <title>The complete genome of Leadbetterella byssophila DSM 17132.</title>
        <authorList>
            <consortium name="US DOE Joint Genome Institute (JGI-PGF)"/>
            <person name="Lucas S."/>
            <person name="Copeland A."/>
            <person name="Lapidus A."/>
            <person name="Glavina del Rio T."/>
            <person name="Dalin E."/>
            <person name="Tice H."/>
            <person name="Bruce D."/>
            <person name="Goodwin L."/>
            <person name="Pitluck S."/>
            <person name="Kyrpides N."/>
            <person name="Mavromatis K."/>
            <person name="Ivanova N."/>
            <person name="Teshima H."/>
            <person name="Brettin T."/>
            <person name="Detter J.C."/>
            <person name="Han C."/>
            <person name="Tapia R."/>
            <person name="Land M."/>
            <person name="Hauser L."/>
            <person name="Markowitz V."/>
            <person name="Cheng J.-F."/>
            <person name="Hugenholtz P."/>
            <person name="Woyke T."/>
            <person name="Wu D."/>
            <person name="Tindall B."/>
            <person name="Pomrenke H.G."/>
            <person name="Brambilla E."/>
            <person name="Klenk H.-P."/>
            <person name="Eisen J.A."/>
        </authorList>
    </citation>
    <scope>NUCLEOTIDE SEQUENCE [LARGE SCALE GENOMIC DNA]</scope>
    <source>
        <strain>DSM 17132</strain>
    </source>
</reference>
<name>E4RW40_LEAB4</name>
<dbReference type="Pfam" id="PF12680">
    <property type="entry name" value="SnoaL_2"/>
    <property type="match status" value="1"/>
</dbReference>
<dbReference type="KEGG" id="lby:Lbys_0405"/>
<protein>
    <recommendedName>
        <fullName evidence="1">SnoaL-like domain-containing protein</fullName>
    </recommendedName>
</protein>
<dbReference type="EMBL" id="CP002305">
    <property type="protein sequence ID" value="ADQ16183.1"/>
    <property type="molecule type" value="Genomic_DNA"/>
</dbReference>
<evidence type="ECO:0000313" key="3">
    <source>
        <dbReference type="Proteomes" id="UP000007435"/>
    </source>
</evidence>
<evidence type="ECO:0000313" key="2">
    <source>
        <dbReference type="EMBL" id="ADQ16183.1"/>
    </source>
</evidence>
<feature type="domain" description="SnoaL-like" evidence="1">
    <location>
        <begin position="7"/>
        <end position="112"/>
    </location>
</feature>
<organism evidence="2 3">
    <name type="scientific">Leadbetterella byssophila (strain DSM 17132 / JCM 16389 / KACC 11308 / NBRC 106382 / 4M15)</name>
    <dbReference type="NCBI Taxonomy" id="649349"/>
    <lineage>
        <taxon>Bacteria</taxon>
        <taxon>Pseudomonadati</taxon>
        <taxon>Bacteroidota</taxon>
        <taxon>Cytophagia</taxon>
        <taxon>Cytophagales</taxon>
        <taxon>Leadbetterellaceae</taxon>
        <taxon>Leadbetterella</taxon>
    </lineage>
</organism>
<proteinExistence type="predicted"/>
<evidence type="ECO:0000259" key="1">
    <source>
        <dbReference type="Pfam" id="PF12680"/>
    </source>
</evidence>
<sequence>MSARTVVDEMFSAFEAKDLERIVNTFSEDATLIYHGTQKMPAAKFKGTDGARGFFSFNLNAFEIIYFQRDEYIETENKIVVLGKEHFKKDGADLKNTWVQIYTVKDQKITRMEEFATSAAPEEYGGM</sequence>
<dbReference type="InterPro" id="IPR037401">
    <property type="entry name" value="SnoaL-like"/>
</dbReference>
<gene>
    <name evidence="2" type="ordered locus">Lbys_0405</name>
</gene>
<dbReference type="Gene3D" id="3.10.450.50">
    <property type="match status" value="1"/>
</dbReference>
<dbReference type="HOGENOM" id="CLU_107220_3_3_10"/>
<keyword evidence="3" id="KW-1185">Reference proteome</keyword>
<dbReference type="InterPro" id="IPR032710">
    <property type="entry name" value="NTF2-like_dom_sf"/>
</dbReference>
<dbReference type="SUPFAM" id="SSF54427">
    <property type="entry name" value="NTF2-like"/>
    <property type="match status" value="1"/>
</dbReference>
<dbReference type="OrthoDB" id="6692273at2"/>
<dbReference type="PANTHER" id="PTHR41252:SF1">
    <property type="entry name" value="BLR2505 PROTEIN"/>
    <property type="match status" value="1"/>
</dbReference>
<reference evidence="2 3" key="2">
    <citation type="journal article" date="2011" name="Stand. Genomic Sci.">
        <title>Complete genome sequence of Leadbetterella byssophila type strain (4M15).</title>
        <authorList>
            <person name="Abt B."/>
            <person name="Teshima H."/>
            <person name="Lucas S."/>
            <person name="Lapidus A."/>
            <person name="Del Rio T.G."/>
            <person name="Nolan M."/>
            <person name="Tice H."/>
            <person name="Cheng J.F."/>
            <person name="Pitluck S."/>
            <person name="Liolios K."/>
            <person name="Pagani I."/>
            <person name="Ivanova N."/>
            <person name="Mavromatis K."/>
            <person name="Pati A."/>
            <person name="Tapia R."/>
            <person name="Han C."/>
            <person name="Goodwin L."/>
            <person name="Chen A."/>
            <person name="Palaniappan K."/>
            <person name="Land M."/>
            <person name="Hauser L."/>
            <person name="Chang Y.J."/>
            <person name="Jeffries C.D."/>
            <person name="Rohde M."/>
            <person name="Goker M."/>
            <person name="Tindall B.J."/>
            <person name="Detter J.C."/>
            <person name="Woyke T."/>
            <person name="Bristow J."/>
            <person name="Eisen J.A."/>
            <person name="Markowitz V."/>
            <person name="Hugenholtz P."/>
            <person name="Klenk H.P."/>
            <person name="Kyrpides N.C."/>
        </authorList>
    </citation>
    <scope>NUCLEOTIDE SEQUENCE [LARGE SCALE GENOMIC DNA]</scope>
    <source>
        <strain evidence="3">DSM 17132 / JCM 16389 / KACC 11308 / NBRC 106382 / 4M15</strain>
    </source>
</reference>